<dbReference type="Gene3D" id="2.60.40.1640">
    <property type="entry name" value="Conserved domain protein"/>
    <property type="match status" value="1"/>
</dbReference>
<reference evidence="4 7" key="2">
    <citation type="submission" date="2022-05" db="EMBL/GenBank/DDBJ databases">
        <title>Genome Sequencing of Bee-Associated Microbes.</title>
        <authorList>
            <person name="Dunlap C."/>
        </authorList>
    </citation>
    <scope>NUCLEOTIDE SEQUENCE [LARGE SCALE GENOMIC DNA]</scope>
    <source>
        <strain evidence="4 7">NRRL B-04010</strain>
    </source>
</reference>
<proteinExistence type="predicted"/>
<dbReference type="AlphaFoldDB" id="A0AAP7DKE4"/>
<comment type="caution">
    <text evidence="5">The sequence shown here is derived from an EMBL/GenBank/DDBJ whole genome shotgun (WGS) entry which is preliminary data.</text>
</comment>
<dbReference type="Proteomes" id="UP001527181">
    <property type="component" value="Unassembled WGS sequence"/>
</dbReference>
<dbReference type="RefSeq" id="WP_040736847.1">
    <property type="nucleotide sequence ID" value="NZ_JABFOR010000058.1"/>
</dbReference>
<evidence type="ECO:0000313" key="5">
    <source>
        <dbReference type="EMBL" id="NOJ73808.1"/>
    </source>
</evidence>
<feature type="domain" description="DUF5643" evidence="3">
    <location>
        <begin position="193"/>
        <end position="310"/>
    </location>
</feature>
<dbReference type="Pfam" id="PF13786">
    <property type="entry name" value="DUF4179"/>
    <property type="match status" value="1"/>
</dbReference>
<evidence type="ECO:0000259" key="2">
    <source>
        <dbReference type="Pfam" id="PF13786"/>
    </source>
</evidence>
<evidence type="ECO:0000313" key="6">
    <source>
        <dbReference type="Proteomes" id="UP000552038"/>
    </source>
</evidence>
<evidence type="ECO:0000313" key="7">
    <source>
        <dbReference type="Proteomes" id="UP001527181"/>
    </source>
</evidence>
<gene>
    <name evidence="5" type="ORF">HMI46_25170</name>
    <name evidence="4" type="ORF">M5X12_09450</name>
</gene>
<dbReference type="Pfam" id="PF18705">
    <property type="entry name" value="DUF5643"/>
    <property type="match status" value="1"/>
</dbReference>
<dbReference type="EMBL" id="JAMDNP010000017">
    <property type="protein sequence ID" value="MCY9760800.1"/>
    <property type="molecule type" value="Genomic_DNA"/>
</dbReference>
<dbReference type="EMBL" id="JABFOR010000058">
    <property type="protein sequence ID" value="NOJ73808.1"/>
    <property type="molecule type" value="Genomic_DNA"/>
</dbReference>
<evidence type="ECO:0000256" key="1">
    <source>
        <dbReference type="SAM" id="SignalP"/>
    </source>
</evidence>
<organism evidence="5 6">
    <name type="scientific">Paenibacillus alvei</name>
    <name type="common">Bacillus alvei</name>
    <dbReference type="NCBI Taxonomy" id="44250"/>
    <lineage>
        <taxon>Bacteria</taxon>
        <taxon>Bacillati</taxon>
        <taxon>Bacillota</taxon>
        <taxon>Bacilli</taxon>
        <taxon>Bacillales</taxon>
        <taxon>Paenibacillaceae</taxon>
        <taxon>Paenibacillus</taxon>
    </lineage>
</organism>
<keyword evidence="7" id="KW-1185">Reference proteome</keyword>
<accession>A0AAP7DKE4</accession>
<evidence type="ECO:0000259" key="3">
    <source>
        <dbReference type="Pfam" id="PF18705"/>
    </source>
</evidence>
<keyword evidence="1" id="KW-0732">Signal</keyword>
<feature type="chain" id="PRO_5043022095" evidence="1">
    <location>
        <begin position="32"/>
        <end position="330"/>
    </location>
</feature>
<sequence>MKPFKKTAIVALSVAALLGIGTIGSSMPAAAASKLDKRINETTAIEQGYLYKPNLSVTHDGITLTLAEVIYDGTTLAFLIKREGANLERTLSPYYSMDDLKRNPNNEHIKKNVVPEKDQLKGYIKWGTKVLVDGQPITQTTGSLSDPKDEFYYYAKGVKAPEKFELAITAEVTKVSEPFEFKMPIELKSKPLVVKPEATKTSGKFSYTVKQLVLSPLSTRLILDSQGPVPASAEQSGKYHASKVYYELVDNKGKEINQEMIGFFNKKPETKYHIDQFYFPIDDKVTSITIKPYTYTVNSKDWSILGAKLKGSEGKRTYLKDLQVTIPINR</sequence>
<dbReference type="InterPro" id="IPR040680">
    <property type="entry name" value="DUF5643"/>
</dbReference>
<feature type="domain" description="DUF4179" evidence="2">
    <location>
        <begin position="3"/>
        <end position="80"/>
    </location>
</feature>
<evidence type="ECO:0000313" key="4">
    <source>
        <dbReference type="EMBL" id="MCY9760800.1"/>
    </source>
</evidence>
<dbReference type="InterPro" id="IPR025436">
    <property type="entry name" value="DUF4179"/>
</dbReference>
<dbReference type="Proteomes" id="UP000552038">
    <property type="component" value="Unassembled WGS sequence"/>
</dbReference>
<reference evidence="5 6" key="1">
    <citation type="submission" date="2020-05" db="EMBL/GenBank/DDBJ databases">
        <title>Whole genome sequencing and identification of novel metabolites from Paenibacillus alvei strain JR949.</title>
        <authorList>
            <person name="Rajendhran J."/>
            <person name="Sree Pranav P."/>
            <person name="Mahalakshmi B."/>
            <person name="Karthikeyan R."/>
        </authorList>
    </citation>
    <scope>NUCLEOTIDE SEQUENCE [LARGE SCALE GENOMIC DNA]</scope>
    <source>
        <strain evidence="5 6">JR949</strain>
    </source>
</reference>
<name>A0AAP7DKE4_PAEAL</name>
<dbReference type="GeneID" id="94490733"/>
<protein>
    <submittedName>
        <fullName evidence="5">DUF4179 domain-containing protein</fullName>
    </submittedName>
</protein>
<feature type="signal peptide" evidence="1">
    <location>
        <begin position="1"/>
        <end position="31"/>
    </location>
</feature>